<dbReference type="InterPro" id="IPR017972">
    <property type="entry name" value="Cyt_P450_CS"/>
</dbReference>
<evidence type="ECO:0000256" key="6">
    <source>
        <dbReference type="ARBA" id="ARBA00023033"/>
    </source>
</evidence>
<comment type="similarity">
    <text evidence="1 7">Belongs to the cytochrome P450 family.</text>
</comment>
<dbReference type="InterPro" id="IPR036396">
    <property type="entry name" value="Cyt_P450_sf"/>
</dbReference>
<evidence type="ECO:0000256" key="3">
    <source>
        <dbReference type="ARBA" id="ARBA00022723"/>
    </source>
</evidence>
<dbReference type="CDD" id="cd11030">
    <property type="entry name" value="CYP105-like"/>
    <property type="match status" value="1"/>
</dbReference>
<evidence type="ECO:0000256" key="4">
    <source>
        <dbReference type="ARBA" id="ARBA00023002"/>
    </source>
</evidence>
<dbReference type="AlphaFoldDB" id="A0A5J6HQ06"/>
<proteinExistence type="inferred from homology"/>
<dbReference type="EMBL" id="CP023695">
    <property type="protein sequence ID" value="QEV21558.1"/>
    <property type="molecule type" value="Genomic_DNA"/>
</dbReference>
<dbReference type="PRINTS" id="PR00359">
    <property type="entry name" value="BP450"/>
</dbReference>
<dbReference type="OrthoDB" id="502624at2"/>
<dbReference type="PANTHER" id="PTHR46696">
    <property type="entry name" value="P450, PUTATIVE (EUROFUNG)-RELATED"/>
    <property type="match status" value="1"/>
</dbReference>
<evidence type="ECO:0000256" key="1">
    <source>
        <dbReference type="ARBA" id="ARBA00010617"/>
    </source>
</evidence>
<accession>A0A5J6HQ06</accession>
<evidence type="ECO:0000256" key="5">
    <source>
        <dbReference type="ARBA" id="ARBA00023004"/>
    </source>
</evidence>
<dbReference type="SUPFAM" id="SSF48264">
    <property type="entry name" value="Cytochrome P450"/>
    <property type="match status" value="1"/>
</dbReference>
<keyword evidence="9" id="KW-1185">Reference proteome</keyword>
<organism evidence="8 9">
    <name type="scientific">Streptomyces alboniger</name>
    <dbReference type="NCBI Taxonomy" id="132473"/>
    <lineage>
        <taxon>Bacteria</taxon>
        <taxon>Bacillati</taxon>
        <taxon>Actinomycetota</taxon>
        <taxon>Actinomycetes</taxon>
        <taxon>Kitasatosporales</taxon>
        <taxon>Streptomycetaceae</taxon>
        <taxon>Streptomyces</taxon>
        <taxon>Streptomyces aurantiacus group</taxon>
    </lineage>
</organism>
<keyword evidence="6 7" id="KW-0503">Monooxygenase</keyword>
<keyword evidence="3 7" id="KW-0479">Metal-binding</keyword>
<keyword evidence="2 7" id="KW-0349">Heme</keyword>
<dbReference type="KEGG" id="salw:CP975_32050"/>
<evidence type="ECO:0000256" key="2">
    <source>
        <dbReference type="ARBA" id="ARBA00022617"/>
    </source>
</evidence>
<dbReference type="GO" id="GO:0004497">
    <property type="term" value="F:monooxygenase activity"/>
    <property type="evidence" value="ECO:0007669"/>
    <property type="project" value="UniProtKB-KW"/>
</dbReference>
<dbReference type="FunFam" id="1.10.630.10:FF:000018">
    <property type="entry name" value="Cytochrome P450 monooxygenase"/>
    <property type="match status" value="1"/>
</dbReference>
<name>A0A5J6HQ06_STRAD</name>
<protein>
    <submittedName>
        <fullName evidence="8">Cytochrome P450</fullName>
    </submittedName>
</protein>
<dbReference type="PANTHER" id="PTHR46696:SF6">
    <property type="entry name" value="P450, PUTATIVE (EUROFUNG)-RELATED"/>
    <property type="match status" value="1"/>
</dbReference>
<evidence type="ECO:0000313" key="8">
    <source>
        <dbReference type="EMBL" id="QEV21558.1"/>
    </source>
</evidence>
<gene>
    <name evidence="8" type="ORF">CP975_32050</name>
</gene>
<evidence type="ECO:0000313" key="9">
    <source>
        <dbReference type="Proteomes" id="UP000326553"/>
    </source>
</evidence>
<reference evidence="8 9" key="1">
    <citation type="submission" date="2017-09" db="EMBL/GenBank/DDBJ databases">
        <authorList>
            <person name="Lee N."/>
            <person name="Cho B.-K."/>
        </authorList>
    </citation>
    <scope>NUCLEOTIDE SEQUENCE [LARGE SCALE GENOMIC DNA]</scope>
    <source>
        <strain evidence="8 9">ATCC 12461</strain>
    </source>
</reference>
<dbReference type="GO" id="GO:0016705">
    <property type="term" value="F:oxidoreductase activity, acting on paired donors, with incorporation or reduction of molecular oxygen"/>
    <property type="evidence" value="ECO:0007669"/>
    <property type="project" value="InterPro"/>
</dbReference>
<dbReference type="Proteomes" id="UP000326553">
    <property type="component" value="Chromosome"/>
</dbReference>
<keyword evidence="5 7" id="KW-0408">Iron</keyword>
<keyword evidence="4 7" id="KW-0560">Oxidoreductase</keyword>
<dbReference type="Pfam" id="PF00067">
    <property type="entry name" value="p450"/>
    <property type="match status" value="1"/>
</dbReference>
<dbReference type="PROSITE" id="PS00086">
    <property type="entry name" value="CYTOCHROME_P450"/>
    <property type="match status" value="1"/>
</dbReference>
<sequence length="370" mass="40889">MPKPLKESDRTPLVETVVPGTSDRAWIANGYDEVRAILSDDRFSTMPPAQTPEASRRLIQPGNLLQYDPPEHTRLRRMLTGEFTLRRVRALEPLVEGVVKDRLDAVEGAGQPVDLVAHFVWPATSLIGCALLGIPRDDQAELVRHLDTNRLDNPDREQRDMAGTAYLAYLDKLMRSKRRKPGDDLLGRLIRDHGKSLTDAELTGTAATLLASFIPITGGTLGLGLVGLLENPDQLALLTERPELIDHAVEEVIRSVTIIPHASPRTATKDVTIGDHVIKAGEFVACSLLEANAARPPGDPQDSLDITRDNSHHMAFGHGLHYCMGASLARMELRIAISRLLHRFPKVRLAVPRDELRFTARSVETLPVSW</sequence>
<evidence type="ECO:0000256" key="7">
    <source>
        <dbReference type="RuleBase" id="RU000461"/>
    </source>
</evidence>
<dbReference type="GO" id="GO:0005506">
    <property type="term" value="F:iron ion binding"/>
    <property type="evidence" value="ECO:0007669"/>
    <property type="project" value="InterPro"/>
</dbReference>
<dbReference type="RefSeq" id="WP_055530726.1">
    <property type="nucleotide sequence ID" value="NZ_CP023695.1"/>
</dbReference>
<dbReference type="Gene3D" id="1.10.630.10">
    <property type="entry name" value="Cytochrome P450"/>
    <property type="match status" value="1"/>
</dbReference>
<dbReference type="InterPro" id="IPR002397">
    <property type="entry name" value="Cyt_P450_B"/>
</dbReference>
<dbReference type="InterPro" id="IPR001128">
    <property type="entry name" value="Cyt_P450"/>
</dbReference>
<dbReference type="GO" id="GO:0020037">
    <property type="term" value="F:heme binding"/>
    <property type="evidence" value="ECO:0007669"/>
    <property type="project" value="InterPro"/>
</dbReference>